<organism evidence="2 3">
    <name type="scientific">Ceutorhynchus assimilis</name>
    <name type="common">cabbage seed weevil</name>
    <dbReference type="NCBI Taxonomy" id="467358"/>
    <lineage>
        <taxon>Eukaryota</taxon>
        <taxon>Metazoa</taxon>
        <taxon>Ecdysozoa</taxon>
        <taxon>Arthropoda</taxon>
        <taxon>Hexapoda</taxon>
        <taxon>Insecta</taxon>
        <taxon>Pterygota</taxon>
        <taxon>Neoptera</taxon>
        <taxon>Endopterygota</taxon>
        <taxon>Coleoptera</taxon>
        <taxon>Polyphaga</taxon>
        <taxon>Cucujiformia</taxon>
        <taxon>Curculionidae</taxon>
        <taxon>Ceutorhynchinae</taxon>
        <taxon>Ceutorhynchus</taxon>
    </lineage>
</organism>
<dbReference type="InterPro" id="IPR033228">
    <property type="entry name" value="SZT2"/>
</dbReference>
<dbReference type="PANTHER" id="PTHR14918:SF3">
    <property type="entry name" value="KICSTOR COMPLEX PROTEIN SZT2"/>
    <property type="match status" value="1"/>
</dbReference>
<name>A0A9N9M836_9CUCU</name>
<dbReference type="PANTHER" id="PTHR14918">
    <property type="entry name" value="KICSTOR COMPLEX PROTEIN SZT2"/>
    <property type="match status" value="1"/>
</dbReference>
<keyword evidence="3" id="KW-1185">Reference proteome</keyword>
<protein>
    <recommendedName>
        <fullName evidence="4">KICSTOR complex protein SZT2</fullName>
    </recommendedName>
</protein>
<feature type="compositionally biased region" description="Polar residues" evidence="1">
    <location>
        <begin position="954"/>
        <end position="964"/>
    </location>
</feature>
<feature type="region of interest" description="Disordered" evidence="1">
    <location>
        <begin position="2964"/>
        <end position="2983"/>
    </location>
</feature>
<evidence type="ECO:0000256" key="1">
    <source>
        <dbReference type="SAM" id="MobiDB-lite"/>
    </source>
</evidence>
<gene>
    <name evidence="2" type="ORF">CEUTPL_LOCUS5</name>
</gene>
<dbReference type="EMBL" id="OU892277">
    <property type="protein sequence ID" value="CAG9759252.1"/>
    <property type="molecule type" value="Genomic_DNA"/>
</dbReference>
<evidence type="ECO:0000313" key="3">
    <source>
        <dbReference type="Proteomes" id="UP001152799"/>
    </source>
</evidence>
<dbReference type="Proteomes" id="UP001152799">
    <property type="component" value="Chromosome 1"/>
</dbReference>
<evidence type="ECO:0000313" key="2">
    <source>
        <dbReference type="EMBL" id="CAG9759252.1"/>
    </source>
</evidence>
<accession>A0A9N9M836</accession>
<feature type="region of interest" description="Disordered" evidence="1">
    <location>
        <begin position="954"/>
        <end position="986"/>
    </location>
</feature>
<sequence>MEFDRQSQCSDEGVELSSDYGLQFSREFLRGEELPPDFLEAKVVYLLLPKNVPVSRVTRLNWLLDHLNSVVTASTTKLLETSQNIEVVSAIAREPNTSTKCTRFLVTNRTEVKFIAHSYRFVYCLDMSPSHATVDIDRKELVFDEILQSFKISIEGLSKHFTIPGNTLVFQPAIYLTIMVNTPFFITPAQQVILKGIQMTSRNVNEIIMCVETHFCMLEGKIADACTQALDKIVDLKATQDRPAQGEFFGSTEKGRLSKIPMVTPDVNFVNMLRYSMLAIYLLPETTLSHILVITDGIVSMPDSNVMETMLHQLHYDSIAVSFLKVGSRFYPQCGAGLVPYVDLLHFFAHSTLGCCLEFFPKIFYDSSMSMNFYHDNFLFWSFHSNSRLCVRNCDNRNSWTGNNDRFYNQRLPILLSKRQTEESTSASLLLLLARRMREGFTVDNIFYINGNLEIKLVQQWKSSIFIHYKLMSQWPTLKNLIQFEVHVCAPYEFLHDMTCLFKKESQSVLRQAIIQRFWSRLSQVSSGDLGLASQLSNFTNNKDWCTLPDTIKSGLPVFNSNNPSYSDSTKLVLVPRDNFCPRFINIWQGICQMETNNWRKWFHTHKISLILTHDTPLPTTLHLSSCSSQRYQVVQCRQAVVALYSMLSEWASFILIDNHTYLKFLYNELNKPPVGFCIVRVSSKFPSAVINLGFSTNTPGQSRFEVCDELKALLSSLSYIPKANEPSCCVLLHKPLEKILIRYERVPNTFTTVVFPDGTHPPDSSSYLSSPVTGSLFTTLSRYLFHKRWIWSAKHPSNLRLPDASISRILNTLTRMRLKEGYQFAYSSSGIVTMVLEVDLEAKSSCLVQYVLFPPYNNWGDDLLSCSDEEMEPSLEQEAELEMITEVWIEPQHGKVVPSHSRISYINNMNYYQIADAIRKIDFRCINVLITMEHISLMCQDKAVHNLTNAVDINNPKVSSSNRTHSRKNSKLPNPDMQNQDVPENGSPWYPIVEPRIENIPFKFDPIELLNLCQQTEMLFSMLREEKANTNKKHAKVDRANKLLLDNIFEHFFLLNDRELELSKKECSTLTKEVIKRHRNKIPHTCPISEKYNNSDFNYQWKCYIKGISVTHVILTFVPASFEDLKALICVETENIPSDLNESDERTSSRESNISDVPMKTPNIMCLPVYVYDCPLRRLVNAYVESENGQSCAPDDVYLDYRFKCTSFMPTVITEPLKNSCDSDDSLTEDSDLLDQRNVREHCNALEMAHSKCFVLSLFLALHHGIYVHNLDVQNAMDLCEEEIGEIDITDYISKMCAHTRLTKTDEIYTQILNEALPCSDLKNYHMIVKKKFFKMVCSSFNQVPSNGEYYFFRHLCVQPEEKPDDSDDEISVCASEIEFRSERDMSIYSEGPHLLEKGLSAGHIDVANMSDVTPLFLHFVCTLRYNNGGHSNTSVRVLPTCLGELIQTLEKPTEFLHKSKIQVTLDIFCLTLPPRVQNILHDYSQQGLRAISFCSDGGYQRTVSTVSDVSINSDVPLPLRRLTDFQKQSVDKLSEEIKWLLEEEICTTLLDIEPVTANTIEYIIDHVKEGHATRPSCKMDKIILNFVYTTPHSHEKFLKEFQQMPLPYGFKLCTVQEYYYIAKDEYLKDSETCVNLSFQTNSSGNFPLDVHEVFKGPPSHVGSTCIEDTMSQQSEITSGSVTGTEGGYDEDVSEDDEDCDWLMTLNNKRAHLPNFWLILRPDQDLVHMYFHCRFIELNSPHVEVYTDVERTVCDTIGDLCKQVNQLLLLHSLYESKSCDSLLEPDDSHSHIDTPSARNYSYNKEIKGYDNEINDDSEAIFSRSMSEASLNLKPGYFSCPVVWEKLFVLHPRLKTGSGNKSVTSRGIMALKNILEKFSVSNRQNMFVYRDKEENVFYLRLYESGNISCGGGRHLFKSAQNESGNVSRSPSITSLPTSQNSKTNLAISDQSIASILSSDNLRPRVRSLGERESRVYDPKDSREKLNEDIIILRVHGITQAGTDVQCDLVQVLQNRLDDAVLEFLSVTLARNSMCPLTPEDVRFIQKPQEPDCTIRLTVQEFPLQWHQSKSFIHYLTQNLLQFLNIPKYTDTRPEFHFKDYSNNLLGIDMPFDNIFIYNQSQTPSSGSRGIACIIMALITNCDGAAIVHSENQFEMLFVTKEYDSFVNSKIIEDKEELPDTYLEFRLWKQGRINIENLSKKLTSAVSQAIWDIVTEYYLLKKPLSVEDYDEKTYFTKKKQEIECLNLDTDVEFNCELDLTFNKNIKPKVKAALPKKMEAHLFSNRKYNKRNAVLSNNLKASRDIVNHDLEIHTSKDNNDNGILSIVFSKYLPSWMEFGENINAPAVKKYAIKLAHRHTPCIIVRELIRMLTDYPKTFRALPTHSAASMSQEIYTPAVSSTVIQKYVIISTSFQKKEQLEDSTNDIANNLKHNQKFVSLVQENLFIPREKMFWISVETDNFVIYTYNWPKENVDKLHKQCTNLNQWLTLRSCYANSAISQKLGLFYNQPLTRKCFMLSANSYYNFISHLEVMSNFPTDLPHTKKSYQSNLNLPMILESFRDNFSNTKYTSTDPVVIFSIEMKEMKSLEKKNRDEMKKLHSMYQSRTGNTSVPQLNLLMQNSRILHYVLTPLLFWSKWRIKAANTRDHTIVSSHIPMVDTLSVAERELWHSELCYAFFCEYRMYLHTLGFTPLQIDNPQAGTTGLWSRDKSLHKLVFYIQRTILGGILIFTVSFEEPFFVTKLYAIECNRLQNITSRSSVIGFTISFLDECDKVKILMHLHSFTYDFHLRSICNYMGGNQGRLLDKYNVRQFLDDFMKYYNKAPNFARNLVYSDTLTIDGLVTEGRQLYDYLILNVNQYDFKVFKMEANPPEYILVQVSTTRQISYMDFQDRQHTNDFDMTLVIYNLCTPYKPTDKVLHLKYYLILTSKRETYPMYEHEQKLGKFRTVSLSGSSVMEYVKKDIDLSLPTSEPEGGGCSNESCDENSLSRSTDEKALIKSTKIVQETVNYLGYYSSHEQIMQKLILDKAKATQKDIRDMVAKGMGHCRTDLLWNRMISPQDSNPLTFDEFMNLKRLAKLTPLSHLHPNLSPLINQPLPWYQGLAKLLLVKYADHHRKFSSPDGRLLYYVILHPRYFGAFMLLSMDIHTSRAELYAVYREQPNKEEGADPLGLGYEKSLRDGFVNCICFYIWSGMIT</sequence>
<evidence type="ECO:0008006" key="4">
    <source>
        <dbReference type="Google" id="ProtNLM"/>
    </source>
</evidence>
<dbReference type="OrthoDB" id="43547at2759"/>
<proteinExistence type="predicted"/>
<feature type="region of interest" description="Disordered" evidence="1">
    <location>
        <begin position="1920"/>
        <end position="1941"/>
    </location>
</feature>
<dbReference type="GO" id="GO:0005777">
    <property type="term" value="C:peroxisome"/>
    <property type="evidence" value="ECO:0007669"/>
    <property type="project" value="InterPro"/>
</dbReference>
<reference evidence="2" key="1">
    <citation type="submission" date="2022-01" db="EMBL/GenBank/DDBJ databases">
        <authorList>
            <person name="King R."/>
        </authorList>
    </citation>
    <scope>NUCLEOTIDE SEQUENCE</scope>
</reference>